<dbReference type="InterPro" id="IPR048445">
    <property type="entry name" value="DncV-like_NTFase"/>
</dbReference>
<comment type="caution">
    <text evidence="12">The sequence shown here is derived from an EMBL/GenBank/DDBJ whole genome shotgun (WGS) entry which is preliminary data.</text>
</comment>
<evidence type="ECO:0000256" key="4">
    <source>
        <dbReference type="ARBA" id="ARBA00022741"/>
    </source>
</evidence>
<evidence type="ECO:0000256" key="5">
    <source>
        <dbReference type="ARBA" id="ARBA00022840"/>
    </source>
</evidence>
<keyword evidence="6" id="KW-0460">Magnesium</keyword>
<protein>
    <recommendedName>
        <fullName evidence="9">Cyclic GMP-AMP synthase</fullName>
    </recommendedName>
</protein>
<keyword evidence="5" id="KW-0067">ATP-binding</keyword>
<feature type="domain" description="Cyclic GMP-AMP synthase DncV-like nucleotidyltransferase" evidence="11">
    <location>
        <begin position="54"/>
        <end position="137"/>
    </location>
</feature>
<keyword evidence="8" id="KW-0051">Antiviral defense</keyword>
<name>A0A6N6M6Y2_9FLAO</name>
<keyword evidence="3" id="KW-0479">Metal-binding</keyword>
<dbReference type="GO" id="GO:0051607">
    <property type="term" value="P:defense response to virus"/>
    <property type="evidence" value="ECO:0007669"/>
    <property type="project" value="UniProtKB-KW"/>
</dbReference>
<evidence type="ECO:0000256" key="1">
    <source>
        <dbReference type="ARBA" id="ARBA00022679"/>
    </source>
</evidence>
<evidence type="ECO:0000256" key="7">
    <source>
        <dbReference type="ARBA" id="ARBA00023080"/>
    </source>
</evidence>
<keyword evidence="4" id="KW-0547">Nucleotide-binding</keyword>
<gene>
    <name evidence="12" type="ORF">F3059_08645</name>
</gene>
<evidence type="ECO:0000256" key="8">
    <source>
        <dbReference type="ARBA" id="ARBA00023118"/>
    </source>
</evidence>
<organism evidence="12 13">
    <name type="scientific">Salibacter halophilus</name>
    <dbReference type="NCBI Taxonomy" id="1803916"/>
    <lineage>
        <taxon>Bacteria</taxon>
        <taxon>Pseudomonadati</taxon>
        <taxon>Bacteroidota</taxon>
        <taxon>Flavobacteriia</taxon>
        <taxon>Flavobacteriales</taxon>
        <taxon>Salibacteraceae</taxon>
        <taxon>Salibacter</taxon>
    </lineage>
</organism>
<reference evidence="12 13" key="1">
    <citation type="submission" date="2019-09" db="EMBL/GenBank/DDBJ databases">
        <title>Genomes of Cryomorphaceae.</title>
        <authorList>
            <person name="Bowman J.P."/>
        </authorList>
    </citation>
    <scope>NUCLEOTIDE SEQUENCE [LARGE SCALE GENOMIC DNA]</scope>
    <source>
        <strain evidence="12 13">KCTC 52047</strain>
    </source>
</reference>
<dbReference type="GO" id="GO:0046872">
    <property type="term" value="F:metal ion binding"/>
    <property type="evidence" value="ECO:0007669"/>
    <property type="project" value="UniProtKB-KW"/>
</dbReference>
<evidence type="ECO:0000313" key="12">
    <source>
        <dbReference type="EMBL" id="KAB1064089.1"/>
    </source>
</evidence>
<dbReference type="GO" id="GO:0005524">
    <property type="term" value="F:ATP binding"/>
    <property type="evidence" value="ECO:0007669"/>
    <property type="project" value="UniProtKB-KW"/>
</dbReference>
<proteinExistence type="predicted"/>
<dbReference type="EMBL" id="WACR01000006">
    <property type="protein sequence ID" value="KAB1064089.1"/>
    <property type="molecule type" value="Genomic_DNA"/>
</dbReference>
<sequence length="348" mass="40638">MANCNELFKHYNSTIKLSDDKRELLRQVRDNLRDRMKRRFVDLPEDEIGNHKLEFQSQGSFVMDTIITPKDDDFDLDDGVYFVGKLKKEERATIDTFHKWVAFSVGESEKYGTVSDKDTCVRVIYKKEKFHIDLPIYYADNDEAADLAHKKKGWILSNPVEFIAWFEEKIESGFQKSYILESKMYSEYERWLTDIRKNDVQLRRIVRYLKGWGDHLRGEMPPGIIMTILAAENYVANERDDISLRDTLQRIQQYLSNNECKCPRPTTPKDEDLFIDYSNSNKNYFLERLESFINSANQAIANNNQKDACLKWQKHLGDRFPCSLAKDGIEGAEKHSQKPIIGDTAKSA</sequence>
<dbReference type="GO" id="GO:0016779">
    <property type="term" value="F:nucleotidyltransferase activity"/>
    <property type="evidence" value="ECO:0007669"/>
    <property type="project" value="UniProtKB-KW"/>
</dbReference>
<evidence type="ECO:0000313" key="13">
    <source>
        <dbReference type="Proteomes" id="UP000435357"/>
    </source>
</evidence>
<dbReference type="AlphaFoldDB" id="A0A6N6M6Y2"/>
<accession>A0A6N6M6Y2</accession>
<dbReference type="Proteomes" id="UP000435357">
    <property type="component" value="Unassembled WGS sequence"/>
</dbReference>
<evidence type="ECO:0000256" key="2">
    <source>
        <dbReference type="ARBA" id="ARBA00022695"/>
    </source>
</evidence>
<comment type="catalytic activity">
    <reaction evidence="10">
        <text>GTP + ATP = 3',3'-cGAMP + 2 diphosphate</text>
        <dbReference type="Rhea" id="RHEA:35647"/>
        <dbReference type="ChEBI" id="CHEBI:30616"/>
        <dbReference type="ChEBI" id="CHEBI:33019"/>
        <dbReference type="ChEBI" id="CHEBI:37565"/>
        <dbReference type="ChEBI" id="CHEBI:71501"/>
    </reaction>
    <physiologicalReaction direction="left-to-right" evidence="10">
        <dbReference type="Rhea" id="RHEA:35648"/>
    </physiologicalReaction>
</comment>
<dbReference type="Pfam" id="PF21654">
    <property type="entry name" value="DncV-like_NTFase"/>
    <property type="match status" value="1"/>
</dbReference>
<dbReference type="GO" id="GO:0009117">
    <property type="term" value="P:nucleotide metabolic process"/>
    <property type="evidence" value="ECO:0007669"/>
    <property type="project" value="UniProtKB-KW"/>
</dbReference>
<evidence type="ECO:0000256" key="6">
    <source>
        <dbReference type="ARBA" id="ARBA00022842"/>
    </source>
</evidence>
<keyword evidence="2" id="KW-0548">Nucleotidyltransferase</keyword>
<evidence type="ECO:0000256" key="3">
    <source>
        <dbReference type="ARBA" id="ARBA00022723"/>
    </source>
</evidence>
<evidence type="ECO:0000256" key="9">
    <source>
        <dbReference type="ARBA" id="ARBA00044145"/>
    </source>
</evidence>
<keyword evidence="7" id="KW-0546">Nucleotide metabolism</keyword>
<evidence type="ECO:0000259" key="11">
    <source>
        <dbReference type="Pfam" id="PF21654"/>
    </source>
</evidence>
<keyword evidence="13" id="KW-1185">Reference proteome</keyword>
<keyword evidence="1" id="KW-0808">Transferase</keyword>
<dbReference type="OrthoDB" id="661552at2"/>
<evidence type="ECO:0000256" key="10">
    <source>
        <dbReference type="ARBA" id="ARBA00048304"/>
    </source>
</evidence>
<dbReference type="RefSeq" id="WP_151168248.1">
    <property type="nucleotide sequence ID" value="NZ_WACR01000006.1"/>
</dbReference>